<protein>
    <submittedName>
        <fullName evidence="2">Helix-turn-helix domain-containing protein</fullName>
    </submittedName>
</protein>
<dbReference type="InterPro" id="IPR010982">
    <property type="entry name" value="Lambda_DNA-bd_dom_sf"/>
</dbReference>
<name>A0A1G9RUN6_9PSEU</name>
<dbReference type="Proteomes" id="UP000199682">
    <property type="component" value="Unassembled WGS sequence"/>
</dbReference>
<accession>A0A1G9RUN6</accession>
<organism evidence="2 3">
    <name type="scientific">Lentzea albidocapillata subsp. violacea</name>
    <dbReference type="NCBI Taxonomy" id="128104"/>
    <lineage>
        <taxon>Bacteria</taxon>
        <taxon>Bacillati</taxon>
        <taxon>Actinomycetota</taxon>
        <taxon>Actinomycetes</taxon>
        <taxon>Pseudonocardiales</taxon>
        <taxon>Pseudonocardiaceae</taxon>
        <taxon>Lentzea</taxon>
    </lineage>
</organism>
<dbReference type="Pfam" id="PF13560">
    <property type="entry name" value="HTH_31"/>
    <property type="match status" value="1"/>
</dbReference>
<feature type="domain" description="DUF5753" evidence="1">
    <location>
        <begin position="99"/>
        <end position="272"/>
    </location>
</feature>
<dbReference type="Pfam" id="PF19054">
    <property type="entry name" value="DUF5753"/>
    <property type="match status" value="1"/>
</dbReference>
<evidence type="ECO:0000313" key="3">
    <source>
        <dbReference type="Proteomes" id="UP000199682"/>
    </source>
</evidence>
<dbReference type="InterPro" id="IPR043917">
    <property type="entry name" value="DUF5753"/>
</dbReference>
<sequence>MPKRYSTVRGREFGDGLRAAIADAGFSGRAAAERVGWQEAKVSDLVNGKGGATETELALLLGVCRTGAAESRHLLDLFPDTNIKGWWQQHGTRAPIRNRTFVEHMAVANKLVSWHTHMVPDALQTVAYMREVLRASSSVPDDEMEARVAARLEMQKQLRHGLKCAFLLHESALRLRVGSVDTQAEQARHLLRMATRANITIRVLPADSGAHAGLSGPFTQLSFATYEPLVWVEGENFSLIIEEKAAVQGYETIVSSLVRTSLDADQSKAAITDLLRTTEAAG</sequence>
<proteinExistence type="predicted"/>
<reference evidence="3" key="1">
    <citation type="submission" date="2016-10" db="EMBL/GenBank/DDBJ databases">
        <authorList>
            <person name="Varghese N."/>
            <person name="Submissions S."/>
        </authorList>
    </citation>
    <scope>NUCLEOTIDE SEQUENCE [LARGE SCALE GENOMIC DNA]</scope>
    <source>
        <strain evidence="3">DSM 44796</strain>
    </source>
</reference>
<dbReference type="RefSeq" id="WP_090011818.1">
    <property type="nucleotide sequence ID" value="NZ_FNET01000019.1"/>
</dbReference>
<dbReference type="SUPFAM" id="SSF47413">
    <property type="entry name" value="lambda repressor-like DNA-binding domains"/>
    <property type="match status" value="1"/>
</dbReference>
<dbReference type="EMBL" id="FNET01000019">
    <property type="protein sequence ID" value="SDM27008.1"/>
    <property type="molecule type" value="Genomic_DNA"/>
</dbReference>
<dbReference type="AlphaFoldDB" id="A0A1G9RUN6"/>
<dbReference type="GO" id="GO:0003677">
    <property type="term" value="F:DNA binding"/>
    <property type="evidence" value="ECO:0007669"/>
    <property type="project" value="InterPro"/>
</dbReference>
<evidence type="ECO:0000259" key="1">
    <source>
        <dbReference type="Pfam" id="PF19054"/>
    </source>
</evidence>
<gene>
    <name evidence="2" type="ORF">SAMN04488074_11926</name>
</gene>
<evidence type="ECO:0000313" key="2">
    <source>
        <dbReference type="EMBL" id="SDM27008.1"/>
    </source>
</evidence>